<organism evidence="1 2">
    <name type="scientific">Chondrus crispus</name>
    <name type="common">Carrageen Irish moss</name>
    <name type="synonym">Polymorpha crispa</name>
    <dbReference type="NCBI Taxonomy" id="2769"/>
    <lineage>
        <taxon>Eukaryota</taxon>
        <taxon>Rhodophyta</taxon>
        <taxon>Florideophyceae</taxon>
        <taxon>Rhodymeniophycidae</taxon>
        <taxon>Gigartinales</taxon>
        <taxon>Gigartinaceae</taxon>
        <taxon>Chondrus</taxon>
    </lineage>
</organism>
<name>R7QMR0_CHOCR</name>
<accession>R7QMR0</accession>
<reference evidence="2" key="1">
    <citation type="journal article" date="2013" name="Proc. Natl. Acad. Sci. U.S.A.">
        <title>Genome structure and metabolic features in the red seaweed Chondrus crispus shed light on evolution of the Archaeplastida.</title>
        <authorList>
            <person name="Collen J."/>
            <person name="Porcel B."/>
            <person name="Carre W."/>
            <person name="Ball S.G."/>
            <person name="Chaparro C."/>
            <person name="Tonon T."/>
            <person name="Barbeyron T."/>
            <person name="Michel G."/>
            <person name="Noel B."/>
            <person name="Valentin K."/>
            <person name="Elias M."/>
            <person name="Artiguenave F."/>
            <person name="Arun A."/>
            <person name="Aury J.M."/>
            <person name="Barbosa-Neto J.F."/>
            <person name="Bothwell J.H."/>
            <person name="Bouget F.Y."/>
            <person name="Brillet L."/>
            <person name="Cabello-Hurtado F."/>
            <person name="Capella-Gutierrez S."/>
            <person name="Charrier B."/>
            <person name="Cladiere L."/>
            <person name="Cock J.M."/>
            <person name="Coelho S.M."/>
            <person name="Colleoni C."/>
            <person name="Czjzek M."/>
            <person name="Da Silva C."/>
            <person name="Delage L."/>
            <person name="Denoeud F."/>
            <person name="Deschamps P."/>
            <person name="Dittami S.M."/>
            <person name="Gabaldon T."/>
            <person name="Gachon C.M."/>
            <person name="Groisillier A."/>
            <person name="Herve C."/>
            <person name="Jabbari K."/>
            <person name="Katinka M."/>
            <person name="Kloareg B."/>
            <person name="Kowalczyk N."/>
            <person name="Labadie K."/>
            <person name="Leblanc C."/>
            <person name="Lopez P.J."/>
            <person name="McLachlan D.H."/>
            <person name="Meslet-Cladiere L."/>
            <person name="Moustafa A."/>
            <person name="Nehr Z."/>
            <person name="Nyvall Collen P."/>
            <person name="Panaud O."/>
            <person name="Partensky F."/>
            <person name="Poulain J."/>
            <person name="Rensing S.A."/>
            <person name="Rousvoal S."/>
            <person name="Samson G."/>
            <person name="Symeonidi A."/>
            <person name="Weissenbach J."/>
            <person name="Zambounis A."/>
            <person name="Wincker P."/>
            <person name="Boyen C."/>
        </authorList>
    </citation>
    <scope>NUCLEOTIDE SEQUENCE [LARGE SCALE GENOMIC DNA]</scope>
    <source>
        <strain evidence="2">cv. Stackhouse</strain>
    </source>
</reference>
<keyword evidence="2" id="KW-1185">Reference proteome</keyword>
<evidence type="ECO:0000313" key="2">
    <source>
        <dbReference type="Proteomes" id="UP000012073"/>
    </source>
</evidence>
<dbReference type="GeneID" id="17326391"/>
<dbReference type="Proteomes" id="UP000012073">
    <property type="component" value="Unassembled WGS sequence"/>
</dbReference>
<proteinExistence type="predicted"/>
<protein>
    <submittedName>
        <fullName evidence="1">Uncharacterized protein</fullName>
    </submittedName>
</protein>
<dbReference type="EMBL" id="HG001967">
    <property type="protein sequence ID" value="CDF38771.1"/>
    <property type="molecule type" value="Genomic_DNA"/>
</dbReference>
<dbReference type="Gramene" id="CDF38771">
    <property type="protein sequence ID" value="CDF38771"/>
    <property type="gene ID" value="CHC_T00006205001"/>
</dbReference>
<evidence type="ECO:0000313" key="1">
    <source>
        <dbReference type="EMBL" id="CDF38771.1"/>
    </source>
</evidence>
<gene>
    <name evidence="1" type="ORF">CHC_T00006205001</name>
</gene>
<dbReference type="AlphaFoldDB" id="R7QMR0"/>
<dbReference type="RefSeq" id="XP_005718676.1">
    <property type="nucleotide sequence ID" value="XM_005718619.1"/>
</dbReference>
<sequence>MPPHQTSCPPIWTRRPLAQPIARIPHTVTASLSLSSKQQRHHSSTRSPCLCRIRPRPIRPKRASLHPFPFQRRLPPPFLCLLLPLVILLIRQPGRTILQPLLHPHSPIPVKRRNLFTPQLVTPRIIVNRLCLLLITQRNTIHASDLHLVLLRGLAGHLGVPPALLCALLQHLCAVRGVCPPLAGGLGPPAPLFLPVDRRGAVRVRRRPLRPERLLVRYPMAVVFQQVEDHLVARVHRQESPGELRFFAVPILGPPLVLHAEHRQGRALLPGRTMTEAGPGGPG</sequence>
<dbReference type="KEGG" id="ccp:CHC_T00006205001"/>